<sequence length="69" mass="7951">MVMKHPTVANPLTHKRMAPEGVIHRLASKNITMCKTKNKYKYGSTLWVSWKTLCLNFLIHAIRTNAAER</sequence>
<protein>
    <submittedName>
        <fullName evidence="1">Uncharacterized protein</fullName>
    </submittedName>
</protein>
<evidence type="ECO:0000313" key="2">
    <source>
        <dbReference type="Proteomes" id="UP000008367"/>
    </source>
</evidence>
<feature type="non-terminal residue" evidence="1">
    <location>
        <position position="1"/>
    </location>
</feature>
<accession>A0A454D3Z2</accession>
<evidence type="ECO:0000313" key="1">
    <source>
        <dbReference type="EMBL" id="EKM33341.1"/>
    </source>
</evidence>
<dbReference type="AlphaFoldDB" id="A0A454D3Z2"/>
<reference evidence="1 2" key="1">
    <citation type="submission" date="2012-10" db="EMBL/GenBank/DDBJ databases">
        <title>Genome sequence of Vibrio Cholerae HENC-02.</title>
        <authorList>
            <person name="Eppinger M."/>
            <person name="Hasan N.A."/>
            <person name="Sengamalay N."/>
            <person name="Hine E."/>
            <person name="Su Q."/>
            <person name="Daugherty S.C."/>
            <person name="Young S."/>
            <person name="Sadzewicz L."/>
            <person name="Tallon L."/>
            <person name="Cebula T.A."/>
            <person name="Ravel J."/>
            <person name="Colwell R.R."/>
        </authorList>
    </citation>
    <scope>NUCLEOTIDE SEQUENCE [LARGE SCALE GENOMIC DNA]</scope>
    <source>
        <strain evidence="1 2">HENC-02</strain>
    </source>
</reference>
<comment type="caution">
    <text evidence="1">The sequence shown here is derived from an EMBL/GenBank/DDBJ whole genome shotgun (WGS) entry which is preliminary data.</text>
</comment>
<dbReference type="Proteomes" id="UP000008367">
    <property type="component" value="Unassembled WGS sequence"/>
</dbReference>
<dbReference type="EMBL" id="AJSR01000329">
    <property type="protein sequence ID" value="EKM33341.1"/>
    <property type="molecule type" value="Genomic_DNA"/>
</dbReference>
<gene>
    <name evidence="1" type="ORF">VCHENC02_1191B</name>
</gene>
<proteinExistence type="predicted"/>
<name>A0A454D3Z2_VIBHA</name>
<organism evidence="1 2">
    <name type="scientific">Vibrio harveyi</name>
    <name type="common">Beneckea harveyi</name>
    <dbReference type="NCBI Taxonomy" id="669"/>
    <lineage>
        <taxon>Bacteria</taxon>
        <taxon>Pseudomonadati</taxon>
        <taxon>Pseudomonadota</taxon>
        <taxon>Gammaproteobacteria</taxon>
        <taxon>Vibrionales</taxon>
        <taxon>Vibrionaceae</taxon>
        <taxon>Vibrio</taxon>
    </lineage>
</organism>